<keyword evidence="2" id="KW-1185">Reference proteome</keyword>
<protein>
    <submittedName>
        <fullName evidence="1">Uncharacterized protein</fullName>
    </submittedName>
</protein>
<dbReference type="EMBL" id="JAPDRQ010000131">
    <property type="protein sequence ID" value="KAJ9654115.1"/>
    <property type="molecule type" value="Genomic_DNA"/>
</dbReference>
<gene>
    <name evidence="1" type="ORF">H2198_006795</name>
</gene>
<sequence length="455" mass="50818">MSSNDRSFIAQQPRVTRGRAYTTPHKAARTPTNEEIQPCTTVLSMKVRRPGTPVPSLSNSEITSPESSQARSPVTPTFTEQVRKPLSDGVPSQYRAQPRKSNKDFSKKDINYSMPSPVYFTVPLTLDITVDSDAYEPQRLAPAPTSHLPRDLETSFMEWDDNSSTLDKMKKSMRLQGHKKRPTPTTLKVLEPRNLDKHINATPRVPESVHTTDTRLSRHSKQDTFEPVSNFSKPKLQASPVLEQRLSPMTRDLSRHMPQRINQTRPPDEPVSRSQTTLNTDKPLPAIQPLKTSNDTGSSKVNISMSLDHTGRHATTQPTRHPSNQTTSVGGYLPTTTKCPSTLHSSIEASESRTQSPAPTSFYTYHVTRPIYASTPQTTPQPSYVYPTERKSNTYPLSAYSLSTPAAPSRAPSTTSSKQSSRHVEHRAEPKAKLLKNWMHGIAKKASIPNLRKRN</sequence>
<evidence type="ECO:0000313" key="1">
    <source>
        <dbReference type="EMBL" id="KAJ9654115.1"/>
    </source>
</evidence>
<organism evidence="1 2">
    <name type="scientific">Neophaeococcomyces mojaviensis</name>
    <dbReference type="NCBI Taxonomy" id="3383035"/>
    <lineage>
        <taxon>Eukaryota</taxon>
        <taxon>Fungi</taxon>
        <taxon>Dikarya</taxon>
        <taxon>Ascomycota</taxon>
        <taxon>Pezizomycotina</taxon>
        <taxon>Eurotiomycetes</taxon>
        <taxon>Chaetothyriomycetidae</taxon>
        <taxon>Chaetothyriales</taxon>
        <taxon>Chaetothyriales incertae sedis</taxon>
        <taxon>Neophaeococcomyces</taxon>
    </lineage>
</organism>
<comment type="caution">
    <text evidence="1">The sequence shown here is derived from an EMBL/GenBank/DDBJ whole genome shotgun (WGS) entry which is preliminary data.</text>
</comment>
<dbReference type="Proteomes" id="UP001172386">
    <property type="component" value="Unassembled WGS sequence"/>
</dbReference>
<accession>A0ACC3A1Y9</accession>
<name>A0ACC3A1Y9_9EURO</name>
<proteinExistence type="predicted"/>
<reference evidence="1" key="1">
    <citation type="submission" date="2022-10" db="EMBL/GenBank/DDBJ databases">
        <title>Culturing micro-colonial fungi from biological soil crusts in the Mojave desert and describing Neophaeococcomyces mojavensis, and introducing the new genera and species Taxawa tesnikishii.</title>
        <authorList>
            <person name="Kurbessoian T."/>
            <person name="Stajich J.E."/>
        </authorList>
    </citation>
    <scope>NUCLEOTIDE SEQUENCE</scope>
    <source>
        <strain evidence="1">JES_112</strain>
    </source>
</reference>
<evidence type="ECO:0000313" key="2">
    <source>
        <dbReference type="Proteomes" id="UP001172386"/>
    </source>
</evidence>